<proteinExistence type="predicted"/>
<dbReference type="Proteomes" id="UP000233343">
    <property type="component" value="Unassembled WGS sequence"/>
</dbReference>
<reference evidence="1 2" key="1">
    <citation type="journal article" date="2010" name="Int. J. Syst. Evol. Microbiol.">
        <title>Bacillus horneckiae sp. nov., isolated from a spacecraft-assembly clean room.</title>
        <authorList>
            <person name="Vaishampayan P."/>
            <person name="Probst A."/>
            <person name="Krishnamurthi S."/>
            <person name="Ghosh S."/>
            <person name="Osman S."/>
            <person name="McDowall A."/>
            <person name="Ruckmani A."/>
            <person name="Mayilraj S."/>
            <person name="Venkateswaran K."/>
        </authorList>
    </citation>
    <scope>NUCLEOTIDE SEQUENCE [LARGE SCALE GENOMIC DNA]</scope>
    <source>
        <strain evidence="2">1PO1SC</strain>
    </source>
</reference>
<dbReference type="EMBL" id="PISD01000010">
    <property type="protein sequence ID" value="PKG29933.1"/>
    <property type="molecule type" value="Genomic_DNA"/>
</dbReference>
<dbReference type="RefSeq" id="WP_083957317.1">
    <property type="nucleotide sequence ID" value="NZ_CP194732.1"/>
</dbReference>
<gene>
    <name evidence="1" type="ORF">CWS20_06055</name>
</gene>
<name>A0A2N0ZKB6_9BACI</name>
<sequence length="94" mass="11526">MKLITTHTYIKVTRKIDWNVQKYEEEEKIIELYDDTIIWQEDQILMSDVFDVSYKISKRSMGVLYLHTNRGVFPFYVKKVPEDFIEQYKRLKKK</sequence>
<dbReference type="AlphaFoldDB" id="A0A2N0ZKB6"/>
<evidence type="ECO:0008006" key="3">
    <source>
        <dbReference type="Google" id="ProtNLM"/>
    </source>
</evidence>
<accession>A0A2N0ZKB6</accession>
<protein>
    <recommendedName>
        <fullName evidence="3">YcxB-like protein domain-containing protein</fullName>
    </recommendedName>
</protein>
<organism evidence="1 2">
    <name type="scientific">Cytobacillus horneckiae</name>
    <dbReference type="NCBI Taxonomy" id="549687"/>
    <lineage>
        <taxon>Bacteria</taxon>
        <taxon>Bacillati</taxon>
        <taxon>Bacillota</taxon>
        <taxon>Bacilli</taxon>
        <taxon>Bacillales</taxon>
        <taxon>Bacillaceae</taxon>
        <taxon>Cytobacillus</taxon>
    </lineage>
</organism>
<keyword evidence="2" id="KW-1185">Reference proteome</keyword>
<comment type="caution">
    <text evidence="1">The sequence shown here is derived from an EMBL/GenBank/DDBJ whole genome shotgun (WGS) entry which is preliminary data.</text>
</comment>
<evidence type="ECO:0000313" key="1">
    <source>
        <dbReference type="EMBL" id="PKG29933.1"/>
    </source>
</evidence>
<evidence type="ECO:0000313" key="2">
    <source>
        <dbReference type="Proteomes" id="UP000233343"/>
    </source>
</evidence>